<dbReference type="InterPro" id="IPR008949">
    <property type="entry name" value="Isoprenoid_synthase_dom_sf"/>
</dbReference>
<accession>A0A0N9I9J1</accession>
<sequence>MTAAVLLTDLAARVGPALAVAVDSLPGPVLSAARHQLGPAHAGRTGKSLRPALALLHDDIIDGDEVRRHRAAAWRVHGVGPAILAGDALTALAMDTLSRVPRRADLARVWPARCATSLSARSSTWPSKPGRR</sequence>
<evidence type="ECO:0000256" key="2">
    <source>
        <dbReference type="ARBA" id="ARBA00022842"/>
    </source>
</evidence>
<gene>
    <name evidence="3" type="ORF">AOZ06_42600</name>
</gene>
<keyword evidence="4" id="KW-1185">Reference proteome</keyword>
<proteinExistence type="predicted"/>
<dbReference type="GO" id="GO:0046872">
    <property type="term" value="F:metal ion binding"/>
    <property type="evidence" value="ECO:0007669"/>
    <property type="project" value="UniProtKB-KW"/>
</dbReference>
<name>A0A0N9I9J1_9PSEU</name>
<dbReference type="Gene3D" id="1.10.600.10">
    <property type="entry name" value="Farnesyl Diphosphate Synthase"/>
    <property type="match status" value="1"/>
</dbReference>
<keyword evidence="2" id="KW-0460">Magnesium</keyword>
<dbReference type="Proteomes" id="UP000063699">
    <property type="component" value="Chromosome"/>
</dbReference>
<dbReference type="InterPro" id="IPR033749">
    <property type="entry name" value="Polyprenyl_synt_CS"/>
</dbReference>
<dbReference type="AlphaFoldDB" id="A0A0N9I9J1"/>
<evidence type="ECO:0000313" key="4">
    <source>
        <dbReference type="Proteomes" id="UP000063699"/>
    </source>
</evidence>
<evidence type="ECO:0000313" key="3">
    <source>
        <dbReference type="EMBL" id="ALG12662.1"/>
    </source>
</evidence>
<keyword evidence="1" id="KW-0479">Metal-binding</keyword>
<organism evidence="3 4">
    <name type="scientific">Kibdelosporangium phytohabitans</name>
    <dbReference type="NCBI Taxonomy" id="860235"/>
    <lineage>
        <taxon>Bacteria</taxon>
        <taxon>Bacillati</taxon>
        <taxon>Actinomycetota</taxon>
        <taxon>Actinomycetes</taxon>
        <taxon>Pseudonocardiales</taxon>
        <taxon>Pseudonocardiaceae</taxon>
        <taxon>Kibdelosporangium</taxon>
    </lineage>
</organism>
<dbReference type="STRING" id="860235.AOZ06_42600"/>
<dbReference type="OrthoDB" id="4497239at2"/>
<dbReference type="InterPro" id="IPR000092">
    <property type="entry name" value="Polyprenyl_synt"/>
</dbReference>
<reference evidence="3 4" key="1">
    <citation type="submission" date="2015-07" db="EMBL/GenBank/DDBJ databases">
        <title>Genome sequencing of Kibdelosporangium phytohabitans.</title>
        <authorList>
            <person name="Qin S."/>
            <person name="Xing K."/>
        </authorList>
    </citation>
    <scope>NUCLEOTIDE SEQUENCE [LARGE SCALE GENOMIC DNA]</scope>
    <source>
        <strain evidence="3 4">KLBMP1111</strain>
    </source>
</reference>
<dbReference type="GO" id="GO:0008299">
    <property type="term" value="P:isoprenoid biosynthetic process"/>
    <property type="evidence" value="ECO:0007669"/>
    <property type="project" value="InterPro"/>
</dbReference>
<dbReference type="KEGG" id="kphy:AOZ06_42600"/>
<dbReference type="SUPFAM" id="SSF48576">
    <property type="entry name" value="Terpenoid synthases"/>
    <property type="match status" value="1"/>
</dbReference>
<dbReference type="EMBL" id="CP012752">
    <property type="protein sequence ID" value="ALG12662.1"/>
    <property type="molecule type" value="Genomic_DNA"/>
</dbReference>
<protein>
    <submittedName>
        <fullName evidence="3">Uncharacterized protein</fullName>
    </submittedName>
</protein>
<dbReference type="PROSITE" id="PS00723">
    <property type="entry name" value="POLYPRENYL_SYNTHASE_1"/>
    <property type="match status" value="1"/>
</dbReference>
<dbReference type="GO" id="GO:0004659">
    <property type="term" value="F:prenyltransferase activity"/>
    <property type="evidence" value="ECO:0007669"/>
    <property type="project" value="InterPro"/>
</dbReference>
<evidence type="ECO:0000256" key="1">
    <source>
        <dbReference type="ARBA" id="ARBA00022723"/>
    </source>
</evidence>
<dbReference type="Pfam" id="PF00348">
    <property type="entry name" value="polyprenyl_synt"/>
    <property type="match status" value="1"/>
</dbReference>